<gene>
    <name evidence="4" type="ORF">A6A03_05185</name>
</gene>
<dbReference type="PANTHER" id="PTHR43793:SF2">
    <property type="entry name" value="BIFUNCTIONAL PROTEIN HLDE"/>
    <property type="match status" value="1"/>
</dbReference>
<dbReference type="STRING" id="1707952.A6A03_05185"/>
<protein>
    <submittedName>
        <fullName evidence="4">ADP-heptose synthase</fullName>
    </submittedName>
</protein>
<dbReference type="SUPFAM" id="SSF52374">
    <property type="entry name" value="Nucleotidylyl transferase"/>
    <property type="match status" value="1"/>
</dbReference>
<keyword evidence="1" id="KW-0808">Transferase</keyword>
<organism evidence="4 5">
    <name type="scientific">Chloroflexus islandicus</name>
    <dbReference type="NCBI Taxonomy" id="1707952"/>
    <lineage>
        <taxon>Bacteria</taxon>
        <taxon>Bacillati</taxon>
        <taxon>Chloroflexota</taxon>
        <taxon>Chloroflexia</taxon>
        <taxon>Chloroflexales</taxon>
        <taxon>Chloroflexineae</taxon>
        <taxon>Chloroflexaceae</taxon>
        <taxon>Chloroflexus</taxon>
    </lineage>
</organism>
<evidence type="ECO:0000259" key="3">
    <source>
        <dbReference type="Pfam" id="PF01467"/>
    </source>
</evidence>
<dbReference type="AlphaFoldDB" id="A0A178LVK5"/>
<dbReference type="Gene3D" id="3.40.50.620">
    <property type="entry name" value="HUPs"/>
    <property type="match status" value="1"/>
</dbReference>
<evidence type="ECO:0000256" key="1">
    <source>
        <dbReference type="ARBA" id="ARBA00022679"/>
    </source>
</evidence>
<dbReference type="InterPro" id="IPR014729">
    <property type="entry name" value="Rossmann-like_a/b/a_fold"/>
</dbReference>
<dbReference type="PANTHER" id="PTHR43793">
    <property type="entry name" value="FAD SYNTHASE"/>
    <property type="match status" value="1"/>
</dbReference>
<keyword evidence="2" id="KW-0548">Nucleotidyltransferase</keyword>
<accession>A0A178LVK5</accession>
<sequence>MEHQSPPLPIYPLAELAAVRAGWRAAGLKVVLTNGVFDLLHIGHVNYLTAARELGDRLIVAINSDESTQQLKGPLRPIVPAAERAAIIAALRCVDAVTIFAERTAEAVVAALAPDMYVKGGDYGHGAAIDETRLPEARIARAHGGEVRLLPFHDGHATTRLIERIVARYGRG</sequence>
<dbReference type="GO" id="GO:0016779">
    <property type="term" value="F:nucleotidyltransferase activity"/>
    <property type="evidence" value="ECO:0007669"/>
    <property type="project" value="UniProtKB-KW"/>
</dbReference>
<dbReference type="Proteomes" id="UP000078287">
    <property type="component" value="Unassembled WGS sequence"/>
</dbReference>
<name>A0A178LVK5_9CHLR</name>
<dbReference type="RefSeq" id="WP_066791283.1">
    <property type="nucleotide sequence ID" value="NZ_LWQS01000103.1"/>
</dbReference>
<dbReference type="InterPro" id="IPR004821">
    <property type="entry name" value="Cyt_trans-like"/>
</dbReference>
<evidence type="ECO:0000313" key="4">
    <source>
        <dbReference type="EMBL" id="OAN38284.1"/>
    </source>
</evidence>
<dbReference type="OrthoDB" id="9802794at2"/>
<evidence type="ECO:0000256" key="2">
    <source>
        <dbReference type="ARBA" id="ARBA00022695"/>
    </source>
</evidence>
<keyword evidence="5" id="KW-1185">Reference proteome</keyword>
<proteinExistence type="predicted"/>
<dbReference type="EMBL" id="LWQS01000103">
    <property type="protein sequence ID" value="OAN38284.1"/>
    <property type="molecule type" value="Genomic_DNA"/>
</dbReference>
<dbReference type="NCBIfam" id="TIGR00125">
    <property type="entry name" value="cyt_tran_rel"/>
    <property type="match status" value="1"/>
</dbReference>
<dbReference type="InterPro" id="IPR050385">
    <property type="entry name" value="Archaeal_FAD_synthase"/>
</dbReference>
<dbReference type="Pfam" id="PF01467">
    <property type="entry name" value="CTP_transf_like"/>
    <property type="match status" value="1"/>
</dbReference>
<evidence type="ECO:0000313" key="5">
    <source>
        <dbReference type="Proteomes" id="UP000078287"/>
    </source>
</evidence>
<comment type="caution">
    <text evidence="4">The sequence shown here is derived from an EMBL/GenBank/DDBJ whole genome shotgun (WGS) entry which is preliminary data.</text>
</comment>
<reference evidence="4 5" key="1">
    <citation type="submission" date="2016-04" db="EMBL/GenBank/DDBJ databases">
        <title>Chloroflexus islandicus sp. nov., a thermophilic filamentous anoxygenic phototrophic bacterium from geyser Strokkur (Iceland).</title>
        <authorList>
            <person name="Gaisin V.A."/>
            <person name="Kalashnikov A.M."/>
            <person name="Sukhacheva M.V."/>
            <person name="Grouzdev D.S."/>
            <person name="Ivanov T.M."/>
            <person name="Kuznetsov B."/>
            <person name="Gorlenko V.M."/>
        </authorList>
    </citation>
    <scope>NUCLEOTIDE SEQUENCE [LARGE SCALE GENOMIC DNA]</scope>
    <source>
        <strain evidence="5">isl-2</strain>
    </source>
</reference>
<feature type="domain" description="Cytidyltransferase-like" evidence="3">
    <location>
        <begin position="32"/>
        <end position="127"/>
    </location>
</feature>